<protein>
    <submittedName>
        <fullName evidence="2">Uncharacterized protein</fullName>
    </submittedName>
</protein>
<sequence>MTAPRVPSQPSTVIFQKHTIRKSNQTRDINHALTTQPNPTHHPTQPQPSTSTSMPHPKSKQRCEWRGACCARTGSVCWCMQ</sequence>
<accession>A0A3N4JYU8</accession>
<name>A0A3N4JYU8_9PEZI</name>
<evidence type="ECO:0000313" key="2">
    <source>
        <dbReference type="EMBL" id="RPB01301.1"/>
    </source>
</evidence>
<feature type="region of interest" description="Disordered" evidence="1">
    <location>
        <begin position="1"/>
        <end position="60"/>
    </location>
</feature>
<reference evidence="2 3" key="1">
    <citation type="journal article" date="2018" name="Nat. Ecol. Evol.">
        <title>Pezizomycetes genomes reveal the molecular basis of ectomycorrhizal truffle lifestyle.</title>
        <authorList>
            <person name="Murat C."/>
            <person name="Payen T."/>
            <person name="Noel B."/>
            <person name="Kuo A."/>
            <person name="Morin E."/>
            <person name="Chen J."/>
            <person name="Kohler A."/>
            <person name="Krizsan K."/>
            <person name="Balestrini R."/>
            <person name="Da Silva C."/>
            <person name="Montanini B."/>
            <person name="Hainaut M."/>
            <person name="Levati E."/>
            <person name="Barry K.W."/>
            <person name="Belfiori B."/>
            <person name="Cichocki N."/>
            <person name="Clum A."/>
            <person name="Dockter R.B."/>
            <person name="Fauchery L."/>
            <person name="Guy J."/>
            <person name="Iotti M."/>
            <person name="Le Tacon F."/>
            <person name="Lindquist E.A."/>
            <person name="Lipzen A."/>
            <person name="Malagnac F."/>
            <person name="Mello A."/>
            <person name="Molinier V."/>
            <person name="Miyauchi S."/>
            <person name="Poulain J."/>
            <person name="Riccioni C."/>
            <person name="Rubini A."/>
            <person name="Sitrit Y."/>
            <person name="Splivallo R."/>
            <person name="Traeger S."/>
            <person name="Wang M."/>
            <person name="Zifcakova L."/>
            <person name="Wipf D."/>
            <person name="Zambonelli A."/>
            <person name="Paolocci F."/>
            <person name="Nowrousian M."/>
            <person name="Ottonello S."/>
            <person name="Baldrian P."/>
            <person name="Spatafora J.W."/>
            <person name="Henrissat B."/>
            <person name="Nagy L.G."/>
            <person name="Aury J.M."/>
            <person name="Wincker P."/>
            <person name="Grigoriev I.V."/>
            <person name="Bonfante P."/>
            <person name="Martin F.M."/>
        </authorList>
    </citation>
    <scope>NUCLEOTIDE SEQUENCE [LARGE SCALE GENOMIC DNA]</scope>
    <source>
        <strain evidence="2 3">120613-1</strain>
    </source>
</reference>
<evidence type="ECO:0000313" key="3">
    <source>
        <dbReference type="Proteomes" id="UP000276215"/>
    </source>
</evidence>
<organism evidence="2 3">
    <name type="scientific">Choiromyces venosus 120613-1</name>
    <dbReference type="NCBI Taxonomy" id="1336337"/>
    <lineage>
        <taxon>Eukaryota</taxon>
        <taxon>Fungi</taxon>
        <taxon>Dikarya</taxon>
        <taxon>Ascomycota</taxon>
        <taxon>Pezizomycotina</taxon>
        <taxon>Pezizomycetes</taxon>
        <taxon>Pezizales</taxon>
        <taxon>Tuberaceae</taxon>
        <taxon>Choiromyces</taxon>
    </lineage>
</organism>
<evidence type="ECO:0000256" key="1">
    <source>
        <dbReference type="SAM" id="MobiDB-lite"/>
    </source>
</evidence>
<gene>
    <name evidence="2" type="ORF">L873DRAFT_1803816</name>
</gene>
<keyword evidence="3" id="KW-1185">Reference proteome</keyword>
<dbReference type="Proteomes" id="UP000276215">
    <property type="component" value="Unassembled WGS sequence"/>
</dbReference>
<dbReference type="EMBL" id="ML120374">
    <property type="protein sequence ID" value="RPB01301.1"/>
    <property type="molecule type" value="Genomic_DNA"/>
</dbReference>
<proteinExistence type="predicted"/>
<dbReference type="AlphaFoldDB" id="A0A3N4JYU8"/>
<feature type="compositionally biased region" description="Low complexity" evidence="1">
    <location>
        <begin position="34"/>
        <end position="56"/>
    </location>
</feature>